<dbReference type="Gene3D" id="2.40.30.10">
    <property type="entry name" value="Translation factors"/>
    <property type="match status" value="1"/>
</dbReference>
<dbReference type="EMBL" id="SACM01000001">
    <property type="protein sequence ID" value="RVT88510.1"/>
    <property type="molecule type" value="Genomic_DNA"/>
</dbReference>
<dbReference type="CDD" id="cd00207">
    <property type="entry name" value="fer2"/>
    <property type="match status" value="1"/>
</dbReference>
<evidence type="ECO:0000259" key="13">
    <source>
        <dbReference type="PROSITE" id="PS51384"/>
    </source>
</evidence>
<sequence>MRAPHPVGCPGTPMPSTATPARPLAERLSQPLVRWLRHPLVDNVVRLSAIEEALQLLRPTASLTEVRARVLAVRDETPDTRTWLLQPNALWRGHQAGQHVTVRTVRNGRRVQRPYSLSSAPDDGPLAITVKRQPGGLVSNHLHDALRVGDVVALGAAEGDFVLPAVPPARLALLSAGSGITPVMALLRALRRLGHAGAVDFVHVCRTPQDLIFGDELRALASGCPELPGLRVHLHFSASAGRWTPAELAAAVPDWAGRPTWLCGPAAFMDAVDAHWAAHGARAPLRRERFAPAWTPPQPLEAPVIVQAQRAGRRFASTGATSLLQQAEQAGLAPKHGCRIGICRSCQCVKRSGTVQNLQTGALSSEPNELIRLCVSAARSDLTLDL</sequence>
<dbReference type="Pfam" id="PF00111">
    <property type="entry name" value="Fer2"/>
    <property type="match status" value="1"/>
</dbReference>
<dbReference type="AlphaFoldDB" id="A0A3S2UIE2"/>
<dbReference type="InterPro" id="IPR050415">
    <property type="entry name" value="MRET"/>
</dbReference>
<dbReference type="InterPro" id="IPR017927">
    <property type="entry name" value="FAD-bd_FR_type"/>
</dbReference>
<dbReference type="PRINTS" id="PR00406">
    <property type="entry name" value="CYTB5RDTASE"/>
</dbReference>
<evidence type="ECO:0000256" key="6">
    <source>
        <dbReference type="ARBA" id="ARBA00023002"/>
    </source>
</evidence>
<keyword evidence="4" id="KW-0479">Metal-binding</keyword>
<dbReference type="Gene3D" id="3.10.20.30">
    <property type="match status" value="1"/>
</dbReference>
<feature type="domain" description="2Fe-2S ferredoxin-type" evidence="12">
    <location>
        <begin position="302"/>
        <end position="386"/>
    </location>
</feature>
<dbReference type="CDD" id="cd06216">
    <property type="entry name" value="FNR_iron_sulfur_binding_2"/>
    <property type="match status" value="1"/>
</dbReference>
<dbReference type="SUPFAM" id="SSF63380">
    <property type="entry name" value="Riboflavin synthase domain-like"/>
    <property type="match status" value="1"/>
</dbReference>
<comment type="caution">
    <text evidence="14">The sequence shown here is derived from an EMBL/GenBank/DDBJ whole genome shotgun (WGS) entry which is preliminary data.</text>
</comment>
<keyword evidence="8" id="KW-0411">Iron-sulfur</keyword>
<dbReference type="Pfam" id="PF00970">
    <property type="entry name" value="FAD_binding_6"/>
    <property type="match status" value="1"/>
</dbReference>
<dbReference type="PROSITE" id="PS51085">
    <property type="entry name" value="2FE2S_FER_2"/>
    <property type="match status" value="1"/>
</dbReference>
<evidence type="ECO:0000256" key="3">
    <source>
        <dbReference type="ARBA" id="ARBA00022714"/>
    </source>
</evidence>
<keyword evidence="5" id="KW-0274">FAD</keyword>
<evidence type="ECO:0000256" key="2">
    <source>
        <dbReference type="ARBA" id="ARBA00022630"/>
    </source>
</evidence>
<feature type="region of interest" description="Disordered" evidence="11">
    <location>
        <begin position="1"/>
        <end position="20"/>
    </location>
</feature>
<dbReference type="Pfam" id="PF00175">
    <property type="entry name" value="NAD_binding_1"/>
    <property type="match status" value="1"/>
</dbReference>
<gene>
    <name evidence="14" type="ORF">EOD73_05930</name>
</gene>
<keyword evidence="3" id="KW-0001">2Fe-2S</keyword>
<reference evidence="14 15" key="1">
    <citation type="submission" date="2019-01" db="EMBL/GenBank/DDBJ databases">
        <authorList>
            <person name="Chen W.-M."/>
        </authorList>
    </citation>
    <scope>NUCLEOTIDE SEQUENCE [LARGE SCALE GENOMIC DNA]</scope>
    <source>
        <strain evidence="14 15">CCP-18</strain>
    </source>
</reference>
<comment type="similarity">
    <text evidence="10">In the N-terminal section; belongs to the FAD-binding oxidoreductase type 6 family.</text>
</comment>
<organism evidence="14 15">
    <name type="scientific">Inhella crocodyli</name>
    <dbReference type="NCBI Taxonomy" id="2499851"/>
    <lineage>
        <taxon>Bacteria</taxon>
        <taxon>Pseudomonadati</taxon>
        <taxon>Pseudomonadota</taxon>
        <taxon>Betaproteobacteria</taxon>
        <taxon>Burkholderiales</taxon>
        <taxon>Sphaerotilaceae</taxon>
        <taxon>Inhella</taxon>
    </lineage>
</organism>
<dbReference type="PANTHER" id="PTHR47354">
    <property type="entry name" value="NADH OXIDOREDUCTASE HCR"/>
    <property type="match status" value="1"/>
</dbReference>
<evidence type="ECO:0000313" key="14">
    <source>
        <dbReference type="EMBL" id="RVT88510.1"/>
    </source>
</evidence>
<keyword evidence="2" id="KW-0285">Flavoprotein</keyword>
<dbReference type="InterPro" id="IPR008333">
    <property type="entry name" value="Cbr1-like_FAD-bd_dom"/>
</dbReference>
<comment type="cofactor">
    <cofactor evidence="9">
        <name>[2Fe-2S] cluster</name>
        <dbReference type="ChEBI" id="CHEBI:190135"/>
    </cofactor>
</comment>
<dbReference type="Gene3D" id="3.40.50.80">
    <property type="entry name" value="Nucleotide-binding domain of ferredoxin-NADP reductase (FNR) module"/>
    <property type="match status" value="1"/>
</dbReference>
<dbReference type="PROSITE" id="PS51384">
    <property type="entry name" value="FAD_FR"/>
    <property type="match status" value="1"/>
</dbReference>
<evidence type="ECO:0000256" key="4">
    <source>
        <dbReference type="ARBA" id="ARBA00022723"/>
    </source>
</evidence>
<dbReference type="InterPro" id="IPR039261">
    <property type="entry name" value="FNR_nucleotide-bd"/>
</dbReference>
<dbReference type="InterPro" id="IPR001709">
    <property type="entry name" value="Flavoprot_Pyr_Nucl_cyt_Rdtase"/>
</dbReference>
<evidence type="ECO:0000256" key="1">
    <source>
        <dbReference type="ARBA" id="ARBA00001974"/>
    </source>
</evidence>
<evidence type="ECO:0000256" key="7">
    <source>
        <dbReference type="ARBA" id="ARBA00023004"/>
    </source>
</evidence>
<accession>A0A3S2UIE2</accession>
<dbReference type="InterPro" id="IPR017938">
    <property type="entry name" value="Riboflavin_synthase-like_b-brl"/>
</dbReference>
<evidence type="ECO:0000256" key="5">
    <source>
        <dbReference type="ARBA" id="ARBA00022827"/>
    </source>
</evidence>
<name>A0A3S2UIE2_9BURK</name>
<dbReference type="InterPro" id="IPR001433">
    <property type="entry name" value="OxRdtase_FAD/NAD-bd"/>
</dbReference>
<dbReference type="PANTHER" id="PTHR47354:SF6">
    <property type="entry name" value="NADH OXIDOREDUCTASE HCR"/>
    <property type="match status" value="1"/>
</dbReference>
<dbReference type="InterPro" id="IPR036010">
    <property type="entry name" value="2Fe-2S_ferredoxin-like_sf"/>
</dbReference>
<evidence type="ECO:0000256" key="10">
    <source>
        <dbReference type="ARBA" id="ARBA00061434"/>
    </source>
</evidence>
<keyword evidence="7" id="KW-0408">Iron</keyword>
<keyword evidence="6" id="KW-0560">Oxidoreductase</keyword>
<dbReference type="Proteomes" id="UP000288587">
    <property type="component" value="Unassembled WGS sequence"/>
</dbReference>
<protein>
    <submittedName>
        <fullName evidence="14">Ferredoxin reductase</fullName>
    </submittedName>
</protein>
<dbReference type="GO" id="GO:0046872">
    <property type="term" value="F:metal ion binding"/>
    <property type="evidence" value="ECO:0007669"/>
    <property type="project" value="UniProtKB-KW"/>
</dbReference>
<keyword evidence="15" id="KW-1185">Reference proteome</keyword>
<proteinExistence type="inferred from homology"/>
<dbReference type="SUPFAM" id="SSF52343">
    <property type="entry name" value="Ferredoxin reductase-like, C-terminal NADP-linked domain"/>
    <property type="match status" value="1"/>
</dbReference>
<evidence type="ECO:0000256" key="9">
    <source>
        <dbReference type="ARBA" id="ARBA00034078"/>
    </source>
</evidence>
<dbReference type="InterPro" id="IPR001041">
    <property type="entry name" value="2Fe-2S_ferredoxin-type"/>
</dbReference>
<dbReference type="PRINTS" id="PR00371">
    <property type="entry name" value="FPNCR"/>
</dbReference>
<evidence type="ECO:0000259" key="12">
    <source>
        <dbReference type="PROSITE" id="PS51085"/>
    </source>
</evidence>
<dbReference type="InterPro" id="IPR012675">
    <property type="entry name" value="Beta-grasp_dom_sf"/>
</dbReference>
<dbReference type="GO" id="GO:0051537">
    <property type="term" value="F:2 iron, 2 sulfur cluster binding"/>
    <property type="evidence" value="ECO:0007669"/>
    <property type="project" value="UniProtKB-KW"/>
</dbReference>
<dbReference type="SUPFAM" id="SSF54292">
    <property type="entry name" value="2Fe-2S ferredoxin-like"/>
    <property type="match status" value="1"/>
</dbReference>
<evidence type="ECO:0000313" key="15">
    <source>
        <dbReference type="Proteomes" id="UP000288587"/>
    </source>
</evidence>
<evidence type="ECO:0000256" key="11">
    <source>
        <dbReference type="SAM" id="MobiDB-lite"/>
    </source>
</evidence>
<comment type="cofactor">
    <cofactor evidence="1">
        <name>FAD</name>
        <dbReference type="ChEBI" id="CHEBI:57692"/>
    </cofactor>
</comment>
<dbReference type="GO" id="GO:0016491">
    <property type="term" value="F:oxidoreductase activity"/>
    <property type="evidence" value="ECO:0007669"/>
    <property type="project" value="UniProtKB-KW"/>
</dbReference>
<evidence type="ECO:0000256" key="8">
    <source>
        <dbReference type="ARBA" id="ARBA00023014"/>
    </source>
</evidence>
<feature type="domain" description="FAD-binding FR-type" evidence="13">
    <location>
        <begin position="63"/>
        <end position="164"/>
    </location>
</feature>